<keyword evidence="5" id="KW-0788">Thiol protease</keyword>
<name>A0A9Y1FLP9_9ARCH</name>
<proteinExistence type="inferred from homology"/>
<keyword evidence="3" id="KW-0645">Protease</keyword>
<evidence type="ECO:0000313" key="6">
    <source>
        <dbReference type="EMBL" id="UJG41877.1"/>
    </source>
</evidence>
<dbReference type="GO" id="GO:0016920">
    <property type="term" value="F:pyroglutamyl-peptidase activity"/>
    <property type="evidence" value="ECO:0007669"/>
    <property type="project" value="UniProtKB-EC"/>
</dbReference>
<dbReference type="EC" id="3.4.19.3" evidence="6"/>
<dbReference type="NCBIfam" id="TIGR00504">
    <property type="entry name" value="pyro_pdase"/>
    <property type="match status" value="1"/>
</dbReference>
<protein>
    <submittedName>
        <fullName evidence="6">Pyroglutamyl-peptidase I</fullName>
        <ecNumber evidence="6">3.4.19.3</ecNumber>
    </submittedName>
</protein>
<dbReference type="Gene3D" id="3.40.630.20">
    <property type="entry name" value="Peptidase C15, pyroglutamyl peptidase I-like"/>
    <property type="match status" value="1"/>
</dbReference>
<dbReference type="CDD" id="cd00501">
    <property type="entry name" value="Peptidase_C15"/>
    <property type="match status" value="1"/>
</dbReference>
<dbReference type="GO" id="GO:0006508">
    <property type="term" value="P:proteolysis"/>
    <property type="evidence" value="ECO:0007669"/>
    <property type="project" value="UniProtKB-KW"/>
</dbReference>
<dbReference type="InterPro" id="IPR016125">
    <property type="entry name" value="Peptidase_C15-like"/>
</dbReference>
<dbReference type="PIRSF" id="PIRSF015592">
    <property type="entry name" value="Prld-crbxl_pptds"/>
    <property type="match status" value="1"/>
</dbReference>
<reference evidence="6" key="1">
    <citation type="journal article" date="2022" name="Nat. Microbiol.">
        <title>Unique mobile elements and scalable gene flow at the prokaryote-eukaryote boundary revealed by circularized Asgard archaea genomes.</title>
        <authorList>
            <person name="Wu F."/>
            <person name="Speth D.R."/>
            <person name="Philosof A."/>
            <person name="Cremiere A."/>
            <person name="Narayanan A."/>
            <person name="Barco R.A."/>
            <person name="Connon S.A."/>
            <person name="Amend J.P."/>
            <person name="Antoshechkin I.A."/>
            <person name="Orphan V.J."/>
        </authorList>
    </citation>
    <scope>NUCLEOTIDE SEQUENCE</scope>
    <source>
        <strain evidence="6">PM71</strain>
    </source>
</reference>
<dbReference type="InterPro" id="IPR000816">
    <property type="entry name" value="Peptidase_C15"/>
</dbReference>
<accession>A0A9Y1FLP9</accession>
<evidence type="ECO:0000256" key="2">
    <source>
        <dbReference type="ARBA" id="ARBA00022490"/>
    </source>
</evidence>
<comment type="similarity">
    <text evidence="1">Belongs to the peptidase C15 family.</text>
</comment>
<dbReference type="PANTHER" id="PTHR23402:SF1">
    <property type="entry name" value="PYROGLUTAMYL-PEPTIDASE I"/>
    <property type="match status" value="1"/>
</dbReference>
<dbReference type="GO" id="GO:0005829">
    <property type="term" value="C:cytosol"/>
    <property type="evidence" value="ECO:0007669"/>
    <property type="project" value="InterPro"/>
</dbReference>
<dbReference type="EMBL" id="CP084166">
    <property type="protein sequence ID" value="UJG41877.1"/>
    <property type="molecule type" value="Genomic_DNA"/>
</dbReference>
<evidence type="ECO:0000256" key="1">
    <source>
        <dbReference type="ARBA" id="ARBA00006641"/>
    </source>
</evidence>
<evidence type="ECO:0000256" key="3">
    <source>
        <dbReference type="ARBA" id="ARBA00022670"/>
    </source>
</evidence>
<evidence type="ECO:0000256" key="5">
    <source>
        <dbReference type="ARBA" id="ARBA00022807"/>
    </source>
</evidence>
<keyword evidence="2" id="KW-0963">Cytoplasm</keyword>
<sequence length="210" mass="23961">MSEKEIILTGFEPFGESKTNPTSKLCEKINNKMFRGYKIISYIIPLHFNKINEFIEKIFESHIPSAFIATGQSNRDRISIERVAINFADARIPYNCGTKPQEQKLFSDGPVAYWSTLPVRKIKEKMIENNIPTELSYSAGTYGCNQLFYSLMHYITRKRINIPAGFIHVPSLPEQALNKKLPSMSLELIEKGIKVAIETVIIDLEEKNEG</sequence>
<dbReference type="Pfam" id="PF01470">
    <property type="entry name" value="Peptidase_C15"/>
    <property type="match status" value="1"/>
</dbReference>
<dbReference type="PRINTS" id="PR00706">
    <property type="entry name" value="PYROGLUPTASE"/>
</dbReference>
<gene>
    <name evidence="6" type="primary">pcp</name>
    <name evidence="6" type="ORF">K9W45_05285</name>
</gene>
<evidence type="ECO:0000256" key="4">
    <source>
        <dbReference type="ARBA" id="ARBA00022801"/>
    </source>
</evidence>
<dbReference type="InterPro" id="IPR029762">
    <property type="entry name" value="PGP-I_bact-type"/>
</dbReference>
<organism evidence="6">
    <name type="scientific">Candidatus Heimdallarchaeum aukensis</name>
    <dbReference type="NCBI Taxonomy" id="2876573"/>
    <lineage>
        <taxon>Archaea</taxon>
        <taxon>Promethearchaeati</taxon>
        <taxon>Candidatus Heimdallarchaeota</taxon>
        <taxon>Candidatus Heimdallarchaeia (ex Rinke et al. 2021) (nom. nud.)</taxon>
        <taxon>Candidatus Heimdallarchaeales</taxon>
        <taxon>Candidatus Heimdallarchaeaceae</taxon>
        <taxon>Candidatus Heimdallarchaeum</taxon>
    </lineage>
</organism>
<dbReference type="PANTHER" id="PTHR23402">
    <property type="entry name" value="PROTEASE FAMILY C15 PYROGLUTAMYL-PEPTIDASE I-RELATED"/>
    <property type="match status" value="1"/>
</dbReference>
<dbReference type="NCBIfam" id="NF009676">
    <property type="entry name" value="PRK13197.1"/>
    <property type="match status" value="1"/>
</dbReference>
<dbReference type="SUPFAM" id="SSF53182">
    <property type="entry name" value="Pyrrolidone carboxyl peptidase (pyroglutamate aminopeptidase)"/>
    <property type="match status" value="1"/>
</dbReference>
<dbReference type="InterPro" id="IPR036440">
    <property type="entry name" value="Peptidase_C15-like_sf"/>
</dbReference>
<keyword evidence="4 6" id="KW-0378">Hydrolase</keyword>
<dbReference type="AlphaFoldDB" id="A0A9Y1FLP9"/>
<dbReference type="Proteomes" id="UP001201020">
    <property type="component" value="Chromosome"/>
</dbReference>